<feature type="domain" description="J" evidence="3">
    <location>
        <begin position="4"/>
        <end position="70"/>
    </location>
</feature>
<dbReference type="EMBL" id="JBAMMX010000028">
    <property type="protein sequence ID" value="KAK6912107.1"/>
    <property type="molecule type" value="Genomic_DNA"/>
</dbReference>
<keyword evidence="1" id="KW-0143">Chaperone</keyword>
<dbReference type="PRINTS" id="PR00625">
    <property type="entry name" value="JDOMAIN"/>
</dbReference>
<comment type="caution">
    <text evidence="4">The sequence shown here is derived from an EMBL/GenBank/DDBJ whole genome shotgun (WGS) entry which is preliminary data.</text>
</comment>
<dbReference type="PROSITE" id="PS50076">
    <property type="entry name" value="DNAJ_2"/>
    <property type="match status" value="1"/>
</dbReference>
<feature type="compositionally biased region" description="Basic and acidic residues" evidence="2">
    <location>
        <begin position="146"/>
        <end position="158"/>
    </location>
</feature>
<protein>
    <submittedName>
        <fullName evidence="4">Chaperone DnaJ, C-terminal</fullName>
    </submittedName>
</protein>
<dbReference type="SUPFAM" id="SSF46565">
    <property type="entry name" value="Chaperone J-domain"/>
    <property type="match status" value="1"/>
</dbReference>
<dbReference type="InterPro" id="IPR008971">
    <property type="entry name" value="HSP40/DnaJ_pept-bd"/>
</dbReference>
<evidence type="ECO:0000256" key="1">
    <source>
        <dbReference type="ARBA" id="ARBA00023186"/>
    </source>
</evidence>
<dbReference type="CDD" id="cd10747">
    <property type="entry name" value="DnaJ_C"/>
    <property type="match status" value="1"/>
</dbReference>
<dbReference type="GO" id="GO:0051082">
    <property type="term" value="F:unfolded protein binding"/>
    <property type="evidence" value="ECO:0007669"/>
    <property type="project" value="InterPro"/>
</dbReference>
<organism evidence="4 5">
    <name type="scientific">Dillenia turbinata</name>
    <dbReference type="NCBI Taxonomy" id="194707"/>
    <lineage>
        <taxon>Eukaryota</taxon>
        <taxon>Viridiplantae</taxon>
        <taxon>Streptophyta</taxon>
        <taxon>Embryophyta</taxon>
        <taxon>Tracheophyta</taxon>
        <taxon>Spermatophyta</taxon>
        <taxon>Magnoliopsida</taxon>
        <taxon>eudicotyledons</taxon>
        <taxon>Gunneridae</taxon>
        <taxon>Pentapetalae</taxon>
        <taxon>Dilleniales</taxon>
        <taxon>Dilleniaceae</taxon>
        <taxon>Dillenia</taxon>
    </lineage>
</organism>
<dbReference type="FunFam" id="2.60.260.20:FF:000002">
    <property type="entry name" value="Dnaj homolog subfamily b member"/>
    <property type="match status" value="1"/>
</dbReference>
<dbReference type="InterPro" id="IPR001623">
    <property type="entry name" value="DnaJ_domain"/>
</dbReference>
<dbReference type="GO" id="GO:0051087">
    <property type="term" value="F:protein-folding chaperone binding"/>
    <property type="evidence" value="ECO:0007669"/>
    <property type="project" value="TreeGrafter"/>
</dbReference>
<keyword evidence="5" id="KW-1185">Reference proteome</keyword>
<evidence type="ECO:0000256" key="2">
    <source>
        <dbReference type="SAM" id="MobiDB-lite"/>
    </source>
</evidence>
<accession>A0AAN8YTH4</accession>
<reference evidence="4 5" key="1">
    <citation type="submission" date="2023-12" db="EMBL/GenBank/DDBJ databases">
        <title>A high-quality genome assembly for Dillenia turbinata (Dilleniales).</title>
        <authorList>
            <person name="Chanderbali A."/>
        </authorList>
    </citation>
    <scope>NUCLEOTIDE SEQUENCE [LARGE SCALE GENOMIC DNA]</scope>
    <source>
        <strain evidence="4">LSX21</strain>
        <tissue evidence="4">Leaf</tissue>
    </source>
</reference>
<dbReference type="Proteomes" id="UP001370490">
    <property type="component" value="Unassembled WGS sequence"/>
</dbReference>
<gene>
    <name evidence="4" type="ORF">RJ641_024200</name>
</gene>
<feature type="compositionally biased region" description="Low complexity" evidence="2">
    <location>
        <begin position="78"/>
        <end position="89"/>
    </location>
</feature>
<feature type="compositionally biased region" description="Polar residues" evidence="2">
    <location>
        <begin position="96"/>
        <end position="109"/>
    </location>
</feature>
<dbReference type="GO" id="GO:0005829">
    <property type="term" value="C:cytosol"/>
    <property type="evidence" value="ECO:0007669"/>
    <property type="project" value="TreeGrafter"/>
</dbReference>
<dbReference type="SUPFAM" id="SSF49493">
    <property type="entry name" value="HSP40/DnaJ peptide-binding domain"/>
    <property type="match status" value="2"/>
</dbReference>
<dbReference type="Pfam" id="PF01556">
    <property type="entry name" value="DnaJ_C"/>
    <property type="match status" value="1"/>
</dbReference>
<name>A0AAN8YTH4_9MAGN</name>
<dbReference type="InterPro" id="IPR051339">
    <property type="entry name" value="DnaJ_subfamily_B"/>
</dbReference>
<evidence type="ECO:0000313" key="4">
    <source>
        <dbReference type="EMBL" id="KAK6912107.1"/>
    </source>
</evidence>
<dbReference type="AlphaFoldDB" id="A0AAN8YTH4"/>
<dbReference type="Pfam" id="PF00226">
    <property type="entry name" value="DnaJ"/>
    <property type="match status" value="1"/>
</dbReference>
<proteinExistence type="predicted"/>
<dbReference type="InterPro" id="IPR002939">
    <property type="entry name" value="DnaJ_C"/>
</dbReference>
<dbReference type="SMART" id="SM00271">
    <property type="entry name" value="DnaJ"/>
    <property type="match status" value="1"/>
</dbReference>
<dbReference type="PANTHER" id="PTHR24078:SF538">
    <property type="entry name" value="DNAJ HEAT SHOCK FAMILY PROTEIN"/>
    <property type="match status" value="1"/>
</dbReference>
<dbReference type="CDD" id="cd06257">
    <property type="entry name" value="DnaJ"/>
    <property type="match status" value="1"/>
</dbReference>
<feature type="region of interest" description="Disordered" evidence="2">
    <location>
        <begin position="54"/>
        <end position="158"/>
    </location>
</feature>
<sequence>MNMDYYKILRVSKNATDEELKKSYKRLAMKWHPDKNLTNKSEAEAKFKQISQAYDVLSNPKKRSTYDQNGEEGLKGNPSPAESSTSTSEGVPFAKASTTASKGFSSNPRSAEDISEEFFRPNTFRSTKAETDRPTRHGFTQSNKSAKVEEEKQKPPPVENKLECSLEELYTGSTRKIKFSRTTFNTEGKQVIESEILTIKIKPGWKKGTKIIFPDKGNKQPNQLAADLVFMIDERTHDFYKREGHDLIVRHTVSLAEALGGTTVHIATLDGRNLAIPVTDIVNPGYELVVEKEGMPIMKKPGKRGNLKIKFDIKFPTKLTTEQRADLVRVLHGCS</sequence>
<dbReference type="Gene3D" id="2.60.260.20">
    <property type="entry name" value="Urease metallochaperone UreE, N-terminal domain"/>
    <property type="match status" value="2"/>
</dbReference>
<dbReference type="InterPro" id="IPR036869">
    <property type="entry name" value="J_dom_sf"/>
</dbReference>
<dbReference type="PROSITE" id="PS00636">
    <property type="entry name" value="DNAJ_1"/>
    <property type="match status" value="1"/>
</dbReference>
<dbReference type="GO" id="GO:0006457">
    <property type="term" value="P:protein folding"/>
    <property type="evidence" value="ECO:0007669"/>
    <property type="project" value="InterPro"/>
</dbReference>
<evidence type="ECO:0000259" key="3">
    <source>
        <dbReference type="PROSITE" id="PS50076"/>
    </source>
</evidence>
<evidence type="ECO:0000313" key="5">
    <source>
        <dbReference type="Proteomes" id="UP001370490"/>
    </source>
</evidence>
<dbReference type="PANTHER" id="PTHR24078">
    <property type="entry name" value="DNAJ HOMOLOG SUBFAMILY C MEMBER"/>
    <property type="match status" value="1"/>
</dbReference>
<dbReference type="FunFam" id="2.60.260.20:FF:000030">
    <property type="entry name" value="DNAJ heat shock family protein"/>
    <property type="match status" value="1"/>
</dbReference>
<dbReference type="InterPro" id="IPR018253">
    <property type="entry name" value="DnaJ_domain_CS"/>
</dbReference>
<dbReference type="Gene3D" id="1.10.287.110">
    <property type="entry name" value="DnaJ domain"/>
    <property type="match status" value="1"/>
</dbReference>